<gene>
    <name evidence="1" type="ORF">C1SCF055_LOCUS33456</name>
</gene>
<name>A0A9P1GEQ0_9DINO</name>
<evidence type="ECO:0000313" key="3">
    <source>
        <dbReference type="Proteomes" id="UP001152797"/>
    </source>
</evidence>
<comment type="caution">
    <text evidence="1">The sequence shown here is derived from an EMBL/GenBank/DDBJ whole genome shotgun (WGS) entry which is preliminary data.</text>
</comment>
<keyword evidence="3" id="KW-1185">Reference proteome</keyword>
<sequence>MTDSFDLWGASLCWADEAMVDQDSEWVLTWQGGVAPPEAVPSTASERELNILSTQDIIDHEASFDCGGSLVRQEKSERCSDTASSRCIRLMFFFFQSQSDGCDWHSPVDVAADAPSESWPAMPATCPAQETQPAAIESHQVRLFDETQLYVSTPQGLPASAADHIAEIDRSLADAKSISGAAQETLVYEVDNAGVDPEAACVIPGAAQETLVYEVDNAGVDPEAACVIPGAAQETLVYEEVGQPEGVNTLEYIAATQSSPSQLGAVDSETLLYPVSEHFVTVSTVATPVRQGTYVANTSGRYARDARLQE</sequence>
<dbReference type="EMBL" id="CAMXCT010004168">
    <property type="protein sequence ID" value="CAI4007962.1"/>
    <property type="molecule type" value="Genomic_DNA"/>
</dbReference>
<reference evidence="1" key="1">
    <citation type="submission" date="2022-10" db="EMBL/GenBank/DDBJ databases">
        <authorList>
            <person name="Chen Y."/>
            <person name="Dougan E. K."/>
            <person name="Chan C."/>
            <person name="Rhodes N."/>
            <person name="Thang M."/>
        </authorList>
    </citation>
    <scope>NUCLEOTIDE SEQUENCE</scope>
</reference>
<evidence type="ECO:0000313" key="1">
    <source>
        <dbReference type="EMBL" id="CAI4007962.1"/>
    </source>
</evidence>
<proteinExistence type="predicted"/>
<dbReference type="AlphaFoldDB" id="A0A9P1GEQ0"/>
<evidence type="ECO:0000313" key="2">
    <source>
        <dbReference type="EMBL" id="CAL1161337.1"/>
    </source>
</evidence>
<organism evidence="1">
    <name type="scientific">Cladocopium goreaui</name>
    <dbReference type="NCBI Taxonomy" id="2562237"/>
    <lineage>
        <taxon>Eukaryota</taxon>
        <taxon>Sar</taxon>
        <taxon>Alveolata</taxon>
        <taxon>Dinophyceae</taxon>
        <taxon>Suessiales</taxon>
        <taxon>Symbiodiniaceae</taxon>
        <taxon>Cladocopium</taxon>
    </lineage>
</organism>
<dbReference type="EMBL" id="CAMXCT020004168">
    <property type="protein sequence ID" value="CAL1161337.1"/>
    <property type="molecule type" value="Genomic_DNA"/>
</dbReference>
<accession>A0A9P1GEQ0</accession>
<reference evidence="2" key="2">
    <citation type="submission" date="2024-04" db="EMBL/GenBank/DDBJ databases">
        <authorList>
            <person name="Chen Y."/>
            <person name="Shah S."/>
            <person name="Dougan E. K."/>
            <person name="Thang M."/>
            <person name="Chan C."/>
        </authorList>
    </citation>
    <scope>NUCLEOTIDE SEQUENCE [LARGE SCALE GENOMIC DNA]</scope>
</reference>
<dbReference type="Proteomes" id="UP001152797">
    <property type="component" value="Unassembled WGS sequence"/>
</dbReference>
<protein>
    <submittedName>
        <fullName evidence="1">Uncharacterized protein</fullName>
    </submittedName>
</protein>
<dbReference type="EMBL" id="CAMXCT030004168">
    <property type="protein sequence ID" value="CAL4795274.1"/>
    <property type="molecule type" value="Genomic_DNA"/>
</dbReference>